<protein>
    <submittedName>
        <fullName evidence="2">DNA helicase</fullName>
    </submittedName>
</protein>
<accession>A0ABQ5FE13</accession>
<keyword evidence="2" id="KW-0378">Hydrolase</keyword>
<feature type="domain" description="Helitron helicase-like" evidence="1">
    <location>
        <begin position="189"/>
        <end position="241"/>
    </location>
</feature>
<organism evidence="2 3">
    <name type="scientific">Tanacetum coccineum</name>
    <dbReference type="NCBI Taxonomy" id="301880"/>
    <lineage>
        <taxon>Eukaryota</taxon>
        <taxon>Viridiplantae</taxon>
        <taxon>Streptophyta</taxon>
        <taxon>Embryophyta</taxon>
        <taxon>Tracheophyta</taxon>
        <taxon>Spermatophyta</taxon>
        <taxon>Magnoliopsida</taxon>
        <taxon>eudicotyledons</taxon>
        <taxon>Gunneridae</taxon>
        <taxon>Pentapetalae</taxon>
        <taxon>asterids</taxon>
        <taxon>campanulids</taxon>
        <taxon>Asterales</taxon>
        <taxon>Asteraceae</taxon>
        <taxon>Asteroideae</taxon>
        <taxon>Anthemideae</taxon>
        <taxon>Anthemidinae</taxon>
        <taxon>Tanacetum</taxon>
    </lineage>
</organism>
<dbReference type="GO" id="GO:0004386">
    <property type="term" value="F:helicase activity"/>
    <property type="evidence" value="ECO:0007669"/>
    <property type="project" value="UniProtKB-KW"/>
</dbReference>
<comment type="caution">
    <text evidence="2">The sequence shown here is derived from an EMBL/GenBank/DDBJ whole genome shotgun (WGS) entry which is preliminary data.</text>
</comment>
<evidence type="ECO:0000313" key="2">
    <source>
        <dbReference type="EMBL" id="GJT61223.1"/>
    </source>
</evidence>
<dbReference type="PANTHER" id="PTHR45786:SF74">
    <property type="entry name" value="ATP-DEPENDENT DNA HELICASE"/>
    <property type="match status" value="1"/>
</dbReference>
<reference evidence="2" key="1">
    <citation type="journal article" date="2022" name="Int. J. Mol. Sci.">
        <title>Draft Genome of Tanacetum Coccineum: Genomic Comparison of Closely Related Tanacetum-Family Plants.</title>
        <authorList>
            <person name="Yamashiro T."/>
            <person name="Shiraishi A."/>
            <person name="Nakayama K."/>
            <person name="Satake H."/>
        </authorList>
    </citation>
    <scope>NUCLEOTIDE SEQUENCE</scope>
</reference>
<name>A0ABQ5FE13_9ASTR</name>
<dbReference type="Proteomes" id="UP001151760">
    <property type="component" value="Unassembled WGS sequence"/>
</dbReference>
<feature type="non-terminal residue" evidence="2">
    <location>
        <position position="388"/>
    </location>
</feature>
<evidence type="ECO:0000259" key="1">
    <source>
        <dbReference type="Pfam" id="PF14214"/>
    </source>
</evidence>
<gene>
    <name evidence="2" type="ORF">Tco_1004756</name>
</gene>
<evidence type="ECO:0000313" key="3">
    <source>
        <dbReference type="Proteomes" id="UP001151760"/>
    </source>
</evidence>
<keyword evidence="2" id="KW-0067">ATP-binding</keyword>
<keyword evidence="3" id="KW-1185">Reference proteome</keyword>
<sequence length="388" mass="43260">MTTKRKLVPKCTVNVKPQSSSGNIGLQNFNEDGGIQSLGDSDTGLINLNADAGDSKRQCIRQPDTVVHHTSIHGVVHLDNRPASLGPPSGYRSVGKCQYSCEHCGALFWLFQQYVVTAFCAIEQDRIDFIREHQNDIRNEYLSGIYDAISRGDNDGSNYGAKLISPQSFTDDPRYMYSNYLDALAIFRVHDRADIVDRVFEMKIHQFIKYLGDTQPFGKTVAVLYTIEFQERGLPHCHTLLWIHEATRVRKDEDIDIYVSAELPLIDADPECHQIVSKLMMHGPCGLACPSAQFSLSARAKWVSALGEVATKFDLLPPSFLFSSSFDKLGPLVRQWLAATRWLVAKAGGSYQPAAAFIISTRPFGAIMFNPPTYHLVMLSSNYGCTLL</sequence>
<dbReference type="PANTHER" id="PTHR45786">
    <property type="entry name" value="DNA BINDING PROTEIN-LIKE"/>
    <property type="match status" value="1"/>
</dbReference>
<dbReference type="Pfam" id="PF14214">
    <property type="entry name" value="Helitron_like_N"/>
    <property type="match status" value="1"/>
</dbReference>
<keyword evidence="2" id="KW-0347">Helicase</keyword>
<keyword evidence="2" id="KW-0547">Nucleotide-binding</keyword>
<dbReference type="EMBL" id="BQNB010017269">
    <property type="protein sequence ID" value="GJT61223.1"/>
    <property type="molecule type" value="Genomic_DNA"/>
</dbReference>
<proteinExistence type="predicted"/>
<reference evidence="2" key="2">
    <citation type="submission" date="2022-01" db="EMBL/GenBank/DDBJ databases">
        <authorList>
            <person name="Yamashiro T."/>
            <person name="Shiraishi A."/>
            <person name="Satake H."/>
            <person name="Nakayama K."/>
        </authorList>
    </citation>
    <scope>NUCLEOTIDE SEQUENCE</scope>
</reference>
<dbReference type="InterPro" id="IPR025476">
    <property type="entry name" value="Helitron_helicase-like"/>
</dbReference>